<comment type="similarity">
    <text evidence="1">Belongs to the peptidase S9A family.</text>
</comment>
<dbReference type="InterPro" id="IPR002470">
    <property type="entry name" value="Peptidase_S9A"/>
</dbReference>
<gene>
    <name evidence="8" type="ORF">GGQ59_000617</name>
</gene>
<accession>A0A840I094</accession>
<organism evidence="8 9">
    <name type="scientific">Parvularcula dongshanensis</name>
    <dbReference type="NCBI Taxonomy" id="1173995"/>
    <lineage>
        <taxon>Bacteria</taxon>
        <taxon>Pseudomonadati</taxon>
        <taxon>Pseudomonadota</taxon>
        <taxon>Alphaproteobacteria</taxon>
        <taxon>Parvularculales</taxon>
        <taxon>Parvularculaceae</taxon>
        <taxon>Parvularcula</taxon>
    </lineage>
</organism>
<dbReference type="EMBL" id="JACHOB010000001">
    <property type="protein sequence ID" value="MBB4658117.1"/>
    <property type="molecule type" value="Genomic_DNA"/>
</dbReference>
<feature type="signal peptide" evidence="5">
    <location>
        <begin position="1"/>
        <end position="21"/>
    </location>
</feature>
<dbReference type="AlphaFoldDB" id="A0A840I094"/>
<dbReference type="PROSITE" id="PS00708">
    <property type="entry name" value="PRO_ENDOPEP_SER"/>
    <property type="match status" value="1"/>
</dbReference>
<evidence type="ECO:0000256" key="2">
    <source>
        <dbReference type="ARBA" id="ARBA00022670"/>
    </source>
</evidence>
<name>A0A840I094_9PROT</name>
<dbReference type="Gene3D" id="2.130.10.120">
    <property type="entry name" value="Prolyl oligopeptidase, N-terminal domain"/>
    <property type="match status" value="1"/>
</dbReference>
<keyword evidence="9" id="KW-1185">Reference proteome</keyword>
<dbReference type="PANTHER" id="PTHR11757">
    <property type="entry name" value="PROTEASE FAMILY S9A OLIGOPEPTIDASE"/>
    <property type="match status" value="1"/>
</dbReference>
<keyword evidence="4" id="KW-0720">Serine protease</keyword>
<evidence type="ECO:0000256" key="1">
    <source>
        <dbReference type="ARBA" id="ARBA00005228"/>
    </source>
</evidence>
<dbReference type="InterPro" id="IPR029058">
    <property type="entry name" value="AB_hydrolase_fold"/>
</dbReference>
<keyword evidence="2" id="KW-0645">Protease</keyword>
<dbReference type="PRINTS" id="PR00862">
    <property type="entry name" value="PROLIGOPTASE"/>
</dbReference>
<dbReference type="PANTHER" id="PTHR11757:SF19">
    <property type="entry name" value="PROLYL ENDOPEPTIDASE-LIKE"/>
    <property type="match status" value="1"/>
</dbReference>
<dbReference type="GO" id="GO:0006508">
    <property type="term" value="P:proteolysis"/>
    <property type="evidence" value="ECO:0007669"/>
    <property type="project" value="UniProtKB-KW"/>
</dbReference>
<evidence type="ECO:0000256" key="5">
    <source>
        <dbReference type="SAM" id="SignalP"/>
    </source>
</evidence>
<dbReference type="Proteomes" id="UP000563524">
    <property type="component" value="Unassembled WGS sequence"/>
</dbReference>
<protein>
    <submittedName>
        <fullName evidence="8">Oligopeptidase B</fullName>
        <ecNumber evidence="8">3.4.21.83</ecNumber>
    </submittedName>
</protein>
<dbReference type="GO" id="GO:0004252">
    <property type="term" value="F:serine-type endopeptidase activity"/>
    <property type="evidence" value="ECO:0007669"/>
    <property type="project" value="UniProtKB-EC"/>
</dbReference>
<dbReference type="Gene3D" id="3.40.50.1820">
    <property type="entry name" value="alpha/beta hydrolase"/>
    <property type="match status" value="1"/>
</dbReference>
<feature type="domain" description="Peptidase S9A N-terminal" evidence="7">
    <location>
        <begin position="36"/>
        <end position="444"/>
    </location>
</feature>
<dbReference type="Pfam" id="PF02897">
    <property type="entry name" value="Peptidase_S9_N"/>
    <property type="match status" value="1"/>
</dbReference>
<dbReference type="Pfam" id="PF00326">
    <property type="entry name" value="Peptidase_S9"/>
    <property type="match status" value="1"/>
</dbReference>
<evidence type="ECO:0000259" key="7">
    <source>
        <dbReference type="Pfam" id="PF02897"/>
    </source>
</evidence>
<comment type="caution">
    <text evidence="8">The sequence shown here is derived from an EMBL/GenBank/DDBJ whole genome shotgun (WGS) entry which is preliminary data.</text>
</comment>
<dbReference type="RefSeq" id="WP_221400845.1">
    <property type="nucleotide sequence ID" value="NZ_JACHOB010000001.1"/>
</dbReference>
<feature type="domain" description="Peptidase S9 prolyl oligopeptidase catalytic" evidence="6">
    <location>
        <begin position="505"/>
        <end position="720"/>
    </location>
</feature>
<evidence type="ECO:0000256" key="3">
    <source>
        <dbReference type="ARBA" id="ARBA00022801"/>
    </source>
</evidence>
<evidence type="ECO:0000313" key="9">
    <source>
        <dbReference type="Proteomes" id="UP000563524"/>
    </source>
</evidence>
<feature type="chain" id="PRO_5032971195" evidence="5">
    <location>
        <begin position="22"/>
        <end position="734"/>
    </location>
</feature>
<dbReference type="PROSITE" id="PS51257">
    <property type="entry name" value="PROKAR_LIPOPROTEIN"/>
    <property type="match status" value="1"/>
</dbReference>
<evidence type="ECO:0000259" key="6">
    <source>
        <dbReference type="Pfam" id="PF00326"/>
    </source>
</evidence>
<dbReference type="SUPFAM" id="SSF50993">
    <property type="entry name" value="Peptidase/esterase 'gauge' domain"/>
    <property type="match status" value="1"/>
</dbReference>
<dbReference type="EC" id="3.4.21.83" evidence="8"/>
<reference evidence="8 9" key="1">
    <citation type="submission" date="2020-08" db="EMBL/GenBank/DDBJ databases">
        <title>Genomic Encyclopedia of Type Strains, Phase IV (KMG-IV): sequencing the most valuable type-strain genomes for metagenomic binning, comparative biology and taxonomic classification.</title>
        <authorList>
            <person name="Goeker M."/>
        </authorList>
    </citation>
    <scope>NUCLEOTIDE SEQUENCE [LARGE SCALE GENOMIC DNA]</scope>
    <source>
        <strain evidence="8 9">DSM 102850</strain>
    </source>
</reference>
<evidence type="ECO:0000313" key="8">
    <source>
        <dbReference type="EMBL" id="MBB4658117.1"/>
    </source>
</evidence>
<dbReference type="InterPro" id="IPR002471">
    <property type="entry name" value="Pept_S9_AS"/>
</dbReference>
<evidence type="ECO:0000256" key="4">
    <source>
        <dbReference type="ARBA" id="ARBA00022825"/>
    </source>
</evidence>
<keyword evidence="5" id="KW-0732">Signal</keyword>
<dbReference type="InterPro" id="IPR023302">
    <property type="entry name" value="Pept_S9A_N"/>
</dbReference>
<dbReference type="InterPro" id="IPR001375">
    <property type="entry name" value="Peptidase_S9_cat"/>
</dbReference>
<proteinExistence type="inferred from homology"/>
<dbReference type="InterPro" id="IPR051543">
    <property type="entry name" value="Serine_Peptidase_S9A"/>
</dbReference>
<keyword evidence="3 8" id="KW-0378">Hydrolase</keyword>
<dbReference type="SUPFAM" id="SSF53474">
    <property type="entry name" value="alpha/beta-Hydrolases"/>
    <property type="match status" value="1"/>
</dbReference>
<sequence>MIHKNAALPLALLLAACAAQADPFMTEQTTQDAPTPPVADKRPVEITQHGVTRTDEYAWMRDDDWQEVLRDPSVLRADIREHLEAEVAYYDAMTKDLEPLRKRLFAEMRGRIKEDESSVPMPDGPYAYYVRYREGGEYPIYARTPRDGGAEEILLDGDKEGEGADFFDIGGVDASNDHDLLAVSTDRVGSEYYEIEIRTLEGEETYPEKIGSTDGGVVWSADSKSFFYVERDDNQRPKRVKHHVLGTDPASDRLVYEEADDAMFLGIDETTSRKFMVIGVGNGVTSEARVVPLDGPEAEPRLIAERIHDQLYDVDHREGRFYIHTNADGAVDFKIVSAPEDAPGRENWTDWLPYEEGTYVTGMETYKDWLVRAERKEGKPRIVVSNYDKEGHEITFDEAAYALSLGGWGEYDTDVIRFGYESPSQPAQVFDYDMKTRERTLRKTQEVPSGHDPDLYAVDALTAVGEDGAEIPVTVLRLKSAPLDGSAPLMLYGYGSYGAYIPDDFSTAILSLVDRGMPFALAHIRGGSAKGRQWYLDGKLAKKENTFRDFNAAARMLIDEGYTAKGKIAAYGGSAGGLLVGAAVNLDPSLYGVVLGAVPFVDVVSTISDASLPLTPPEWDEWGDPIKDPEAYKTIAAYSPYDNVREGVTYPPILATGGLADYRVTYWEPAKWIARLRDRAEGGPFLLRMNMSAGHGGSAARFERLEERAHLYAYALDRLGLKDAEPVKQTAPAD</sequence>